<evidence type="ECO:0000256" key="1">
    <source>
        <dbReference type="SAM" id="MobiDB-lite"/>
    </source>
</evidence>
<dbReference type="EMBL" id="DAARMD010000001">
    <property type="protein sequence ID" value="HAE2988101.1"/>
    <property type="molecule type" value="Genomic_DNA"/>
</dbReference>
<dbReference type="RefSeq" id="WP_176166755.1">
    <property type="nucleotide sequence ID" value="NZ_MXLI01000001.1"/>
</dbReference>
<accession>A0A728XIT5</accession>
<proteinExistence type="predicted"/>
<reference evidence="3" key="2">
    <citation type="submission" date="2018-07" db="EMBL/GenBank/DDBJ databases">
        <authorList>
            <consortium name="NCBI Pathogen Detection Project"/>
        </authorList>
    </citation>
    <scope>NUCLEOTIDE SEQUENCE</scope>
    <source>
        <strain evidence="2">151-85</strain>
        <strain evidence="3">313-87</strain>
        <strain evidence="4">464-85</strain>
    </source>
</reference>
<evidence type="ECO:0000313" key="3">
    <source>
        <dbReference type="EMBL" id="HAE2988101.1"/>
    </source>
</evidence>
<evidence type="ECO:0000313" key="4">
    <source>
        <dbReference type="EMBL" id="HAE8501361.1"/>
    </source>
</evidence>
<dbReference type="AlphaFoldDB" id="A0A728XIT5"/>
<dbReference type="EMBL" id="DAARJT010000001">
    <property type="protein sequence ID" value="HAE2714119.1"/>
    <property type="molecule type" value="Genomic_DNA"/>
</dbReference>
<organism evidence="3">
    <name type="scientific">Salmonella enterica subsp. salamae serovar 58:d:z6</name>
    <dbReference type="NCBI Taxonomy" id="41517"/>
    <lineage>
        <taxon>Bacteria</taxon>
        <taxon>Pseudomonadati</taxon>
        <taxon>Pseudomonadota</taxon>
        <taxon>Gammaproteobacteria</taxon>
        <taxon>Enterobacterales</taxon>
        <taxon>Enterobacteriaceae</taxon>
        <taxon>Salmonella</taxon>
    </lineage>
</organism>
<dbReference type="EMBL" id="DAATFF010000001">
    <property type="protein sequence ID" value="HAE8501361.1"/>
    <property type="molecule type" value="Genomic_DNA"/>
</dbReference>
<gene>
    <name evidence="3" type="ORF">GNC47_000040</name>
    <name evidence="2" type="ORF">GND17_000040</name>
    <name evidence="4" type="ORF">GND55_000040</name>
</gene>
<feature type="region of interest" description="Disordered" evidence="1">
    <location>
        <begin position="1"/>
        <end position="41"/>
    </location>
</feature>
<reference evidence="3" key="1">
    <citation type="journal article" date="2018" name="Genome Biol.">
        <title>SKESA: strategic k-mer extension for scrupulous assemblies.</title>
        <authorList>
            <person name="Souvorov A."/>
            <person name="Agarwala R."/>
            <person name="Lipman D.J."/>
        </authorList>
    </citation>
    <scope>NUCLEOTIDE SEQUENCE</scope>
    <source>
        <strain evidence="2">151-85</strain>
        <strain evidence="3">313-87</strain>
        <strain evidence="4">464-85</strain>
    </source>
</reference>
<sequence>MNSVKPGGASLTGPGELGEVVGRIRQSRYPTTSSHSARRRCDGVGLIRGQAL</sequence>
<name>A0A728XIT5_SALER</name>
<protein>
    <submittedName>
        <fullName evidence="3">Uncharacterized protein</fullName>
    </submittedName>
</protein>
<evidence type="ECO:0000313" key="2">
    <source>
        <dbReference type="EMBL" id="HAE2714119.1"/>
    </source>
</evidence>
<comment type="caution">
    <text evidence="3">The sequence shown here is derived from an EMBL/GenBank/DDBJ whole genome shotgun (WGS) entry which is preliminary data.</text>
</comment>